<dbReference type="SUPFAM" id="SSF103473">
    <property type="entry name" value="MFS general substrate transporter"/>
    <property type="match status" value="1"/>
</dbReference>
<evidence type="ECO:0000256" key="9">
    <source>
        <dbReference type="SAM" id="Phobius"/>
    </source>
</evidence>
<feature type="transmembrane region" description="Helical" evidence="9">
    <location>
        <begin position="412"/>
        <end position="431"/>
    </location>
</feature>
<dbReference type="PRINTS" id="PR00171">
    <property type="entry name" value="SUGRTRNSPORT"/>
</dbReference>
<keyword evidence="6 9" id="KW-0472">Membrane</keyword>
<evidence type="ECO:0000256" key="3">
    <source>
        <dbReference type="ARBA" id="ARBA00022448"/>
    </source>
</evidence>
<dbReference type="InParanoid" id="A0A369K653"/>
<accession>A0A369K653</accession>
<dbReference type="OrthoDB" id="508119at2759"/>
<feature type="transmembrane region" description="Helical" evidence="9">
    <location>
        <begin position="318"/>
        <end position="338"/>
    </location>
</feature>
<comment type="similarity">
    <text evidence="2 8">Belongs to the major facilitator superfamily. Sugar transporter (TC 2.A.1.1) family.</text>
</comment>
<dbReference type="AlphaFoldDB" id="A0A369K653"/>
<feature type="transmembrane region" description="Helical" evidence="9">
    <location>
        <begin position="93"/>
        <end position="112"/>
    </location>
</feature>
<gene>
    <name evidence="11" type="primary">qutD_1</name>
    <name evidence="11" type="ORF">Hypma_006751</name>
</gene>
<feature type="transmembrane region" description="Helical" evidence="9">
    <location>
        <begin position="61"/>
        <end position="81"/>
    </location>
</feature>
<keyword evidence="12" id="KW-1185">Reference proteome</keyword>
<sequence>MTHQRQSVSSFRNAYFLAGSAAMGSIFYGWDIGLIGGILALDSFKEYFGLDKMTTSQRADLNGNIVSVLQAGCFFGALSTGYFSGRFGRKPSLLASGVIYLVGSLIQSVVGLGSSQKVGLRVLYFSRFLGGIGVGMVSALVPSYVSECTPRTIRGRCTGLVQFANNIGIMLSFWVNYSASKDISSSEMQWRTPFIIQMIPGVLFVTAMAFQPESPRWLVEHEKYDSATKALAFVSKTHVNDMDVLLTLDEIKADFAGNEDLPFWKQFTTMGESRTTALRCFIPSLVIFFQQWTGTNAINYFSPQIFAGLGIRGTTTGLFATGIYGVVKVVAVGLVLLFAVEKFGRKKCLIIGGLGQGAMMLWIGGYSGIHSSSKVVPASYVSIVAVYLYAVFYCIGWGPLPWVVASEVAPNNLRTAALSIAVGVNWLFSFTISKLTPIMLNNIAYGTFLIFGFCCLIMALWAYFCLPETTGHALEDIKYLFEKDVIIRALQDAPGGGIFIGSRRAAPLEILRREKEASSDASSVKIE</sequence>
<dbReference type="InterPro" id="IPR005828">
    <property type="entry name" value="MFS_sugar_transport-like"/>
</dbReference>
<dbReference type="EMBL" id="LUEZ02000040">
    <property type="protein sequence ID" value="RDB26376.1"/>
    <property type="molecule type" value="Genomic_DNA"/>
</dbReference>
<dbReference type="PANTHER" id="PTHR48022:SF81">
    <property type="entry name" value="MAJOR FACILITATOR SUPERFAMILY (MFS) PROFILE DOMAIN-CONTAINING PROTEIN"/>
    <property type="match status" value="1"/>
</dbReference>
<dbReference type="PROSITE" id="PS00216">
    <property type="entry name" value="SUGAR_TRANSPORT_1"/>
    <property type="match status" value="1"/>
</dbReference>
<dbReference type="FunFam" id="1.20.1250.20:FF:000026">
    <property type="entry name" value="MFS quinate transporter QutD"/>
    <property type="match status" value="1"/>
</dbReference>
<dbReference type="GO" id="GO:0005351">
    <property type="term" value="F:carbohydrate:proton symporter activity"/>
    <property type="evidence" value="ECO:0007669"/>
    <property type="project" value="TreeGrafter"/>
</dbReference>
<feature type="transmembrane region" description="Helical" evidence="9">
    <location>
        <begin position="350"/>
        <end position="369"/>
    </location>
</feature>
<keyword evidence="5 9" id="KW-1133">Transmembrane helix</keyword>
<dbReference type="InterPro" id="IPR020846">
    <property type="entry name" value="MFS_dom"/>
</dbReference>
<dbReference type="PANTHER" id="PTHR48022">
    <property type="entry name" value="PLASTIDIC GLUCOSE TRANSPORTER 4"/>
    <property type="match status" value="1"/>
</dbReference>
<organism evidence="11 12">
    <name type="scientific">Hypsizygus marmoreus</name>
    <name type="common">White beech mushroom</name>
    <name type="synonym">Agaricus marmoreus</name>
    <dbReference type="NCBI Taxonomy" id="39966"/>
    <lineage>
        <taxon>Eukaryota</taxon>
        <taxon>Fungi</taxon>
        <taxon>Dikarya</taxon>
        <taxon>Basidiomycota</taxon>
        <taxon>Agaricomycotina</taxon>
        <taxon>Agaricomycetes</taxon>
        <taxon>Agaricomycetidae</taxon>
        <taxon>Agaricales</taxon>
        <taxon>Tricholomatineae</taxon>
        <taxon>Lyophyllaceae</taxon>
        <taxon>Hypsizygus</taxon>
    </lineage>
</organism>
<comment type="caution">
    <text evidence="11">The sequence shown here is derived from an EMBL/GenBank/DDBJ whole genome shotgun (WGS) entry which is preliminary data.</text>
</comment>
<dbReference type="PROSITE" id="PS00217">
    <property type="entry name" value="SUGAR_TRANSPORT_2"/>
    <property type="match status" value="1"/>
</dbReference>
<proteinExistence type="inferred from homology"/>
<reference evidence="11" key="1">
    <citation type="submission" date="2018-04" db="EMBL/GenBank/DDBJ databases">
        <title>Whole genome sequencing of Hypsizygus marmoreus.</title>
        <authorList>
            <person name="Choi I.-G."/>
            <person name="Min B."/>
            <person name="Kim J.-G."/>
            <person name="Kim S."/>
            <person name="Oh Y.-L."/>
            <person name="Kong W.-S."/>
            <person name="Park H."/>
            <person name="Jeong J."/>
            <person name="Song E.-S."/>
        </authorList>
    </citation>
    <scope>NUCLEOTIDE SEQUENCE [LARGE SCALE GENOMIC DNA]</scope>
    <source>
        <strain evidence="11">51987-8</strain>
    </source>
</reference>
<evidence type="ECO:0000313" key="11">
    <source>
        <dbReference type="EMBL" id="RDB26376.1"/>
    </source>
</evidence>
<dbReference type="InterPro" id="IPR005829">
    <property type="entry name" value="Sugar_transporter_CS"/>
</dbReference>
<evidence type="ECO:0000256" key="8">
    <source>
        <dbReference type="RuleBase" id="RU003346"/>
    </source>
</evidence>
<dbReference type="Pfam" id="PF00083">
    <property type="entry name" value="Sugar_tr"/>
    <property type="match status" value="1"/>
</dbReference>
<dbReference type="STRING" id="39966.A0A369K653"/>
<dbReference type="InterPro" id="IPR003663">
    <property type="entry name" value="Sugar/inositol_transpt"/>
</dbReference>
<keyword evidence="3 8" id="KW-0813">Transport</keyword>
<dbReference type="InterPro" id="IPR050360">
    <property type="entry name" value="MFS_Sugar_Transporters"/>
</dbReference>
<evidence type="ECO:0000256" key="2">
    <source>
        <dbReference type="ARBA" id="ARBA00010992"/>
    </source>
</evidence>
<dbReference type="Gene3D" id="1.20.1250.20">
    <property type="entry name" value="MFS general substrate transporter like domains"/>
    <property type="match status" value="2"/>
</dbReference>
<dbReference type="PROSITE" id="PS50850">
    <property type="entry name" value="MFS"/>
    <property type="match status" value="1"/>
</dbReference>
<dbReference type="InterPro" id="IPR036259">
    <property type="entry name" value="MFS_trans_sf"/>
</dbReference>
<evidence type="ECO:0000256" key="5">
    <source>
        <dbReference type="ARBA" id="ARBA00022989"/>
    </source>
</evidence>
<protein>
    <submittedName>
        <fullName evidence="11">Quinate permease</fullName>
    </submittedName>
</protein>
<evidence type="ECO:0000259" key="10">
    <source>
        <dbReference type="PROSITE" id="PS50850"/>
    </source>
</evidence>
<feature type="transmembrane region" description="Helical" evidence="9">
    <location>
        <begin position="381"/>
        <end position="400"/>
    </location>
</feature>
<name>A0A369K653_HYPMA</name>
<dbReference type="NCBIfam" id="TIGR00879">
    <property type="entry name" value="SP"/>
    <property type="match status" value="1"/>
</dbReference>
<comment type="catalytic activity">
    <reaction evidence="7">
        <text>myo-inositol(out) + H(+)(out) = myo-inositol(in) + H(+)(in)</text>
        <dbReference type="Rhea" id="RHEA:60364"/>
        <dbReference type="ChEBI" id="CHEBI:15378"/>
        <dbReference type="ChEBI" id="CHEBI:17268"/>
    </reaction>
</comment>
<evidence type="ECO:0000256" key="6">
    <source>
        <dbReference type="ARBA" id="ARBA00023136"/>
    </source>
</evidence>
<dbReference type="GO" id="GO:0016020">
    <property type="term" value="C:membrane"/>
    <property type="evidence" value="ECO:0007669"/>
    <property type="project" value="UniProtKB-SubCell"/>
</dbReference>
<comment type="subcellular location">
    <subcellularLocation>
        <location evidence="1">Membrane</location>
        <topology evidence="1">Multi-pass membrane protein</topology>
    </subcellularLocation>
</comment>
<dbReference type="Proteomes" id="UP000076154">
    <property type="component" value="Unassembled WGS sequence"/>
</dbReference>
<feature type="transmembrane region" description="Helical" evidence="9">
    <location>
        <begin position="124"/>
        <end position="145"/>
    </location>
</feature>
<feature type="transmembrane region" description="Helical" evidence="9">
    <location>
        <begin position="443"/>
        <end position="464"/>
    </location>
</feature>
<evidence type="ECO:0000256" key="1">
    <source>
        <dbReference type="ARBA" id="ARBA00004141"/>
    </source>
</evidence>
<feature type="domain" description="Major facilitator superfamily (MFS) profile" evidence="10">
    <location>
        <begin position="17"/>
        <end position="470"/>
    </location>
</feature>
<feature type="transmembrane region" description="Helical" evidence="9">
    <location>
        <begin position="14"/>
        <end position="41"/>
    </location>
</feature>
<keyword evidence="4 9" id="KW-0812">Transmembrane</keyword>
<evidence type="ECO:0000313" key="12">
    <source>
        <dbReference type="Proteomes" id="UP000076154"/>
    </source>
</evidence>
<evidence type="ECO:0000256" key="4">
    <source>
        <dbReference type="ARBA" id="ARBA00022692"/>
    </source>
</evidence>
<evidence type="ECO:0000256" key="7">
    <source>
        <dbReference type="ARBA" id="ARBA00049119"/>
    </source>
</evidence>